<keyword evidence="3" id="KW-1185">Reference proteome</keyword>
<dbReference type="AlphaFoldDB" id="A0A9D4XBJ9"/>
<proteinExistence type="predicted"/>
<dbReference type="EMBL" id="JAMSHJ010000004">
    <property type="protein sequence ID" value="KAI5417167.1"/>
    <property type="molecule type" value="Genomic_DNA"/>
</dbReference>
<accession>A0A9D4XBJ9</accession>
<dbReference type="PANTHER" id="PTHR46033:SF8">
    <property type="entry name" value="PROTEIN MAINTENANCE OF MERISTEMS-LIKE"/>
    <property type="match status" value="1"/>
</dbReference>
<dbReference type="Proteomes" id="UP001058974">
    <property type="component" value="Chromosome 4"/>
</dbReference>
<dbReference type="InterPro" id="IPR044824">
    <property type="entry name" value="MAIN-like"/>
</dbReference>
<dbReference type="InterPro" id="IPR019557">
    <property type="entry name" value="AminoTfrase-like_pln_mobile"/>
</dbReference>
<reference evidence="2 3" key="1">
    <citation type="journal article" date="2022" name="Nat. Genet.">
        <title>Improved pea reference genome and pan-genome highlight genomic features and evolutionary characteristics.</title>
        <authorList>
            <person name="Yang T."/>
            <person name="Liu R."/>
            <person name="Luo Y."/>
            <person name="Hu S."/>
            <person name="Wang D."/>
            <person name="Wang C."/>
            <person name="Pandey M.K."/>
            <person name="Ge S."/>
            <person name="Xu Q."/>
            <person name="Li N."/>
            <person name="Li G."/>
            <person name="Huang Y."/>
            <person name="Saxena R.K."/>
            <person name="Ji Y."/>
            <person name="Li M."/>
            <person name="Yan X."/>
            <person name="He Y."/>
            <person name="Liu Y."/>
            <person name="Wang X."/>
            <person name="Xiang C."/>
            <person name="Varshney R.K."/>
            <person name="Ding H."/>
            <person name="Gao S."/>
            <person name="Zong X."/>
        </authorList>
    </citation>
    <scope>NUCLEOTIDE SEQUENCE [LARGE SCALE GENOMIC DNA]</scope>
    <source>
        <strain evidence="2 3">cv. Zhongwan 6</strain>
    </source>
</reference>
<comment type="caution">
    <text evidence="2">The sequence shown here is derived from an EMBL/GenBank/DDBJ whole genome shotgun (WGS) entry which is preliminary data.</text>
</comment>
<feature type="domain" description="Aminotransferase-like plant mobile" evidence="1">
    <location>
        <begin position="62"/>
        <end position="212"/>
    </location>
</feature>
<protein>
    <recommendedName>
        <fullName evidence="1">Aminotransferase-like plant mobile domain-containing protein</fullName>
    </recommendedName>
</protein>
<organism evidence="2 3">
    <name type="scientific">Pisum sativum</name>
    <name type="common">Garden pea</name>
    <name type="synonym">Lathyrus oleraceus</name>
    <dbReference type="NCBI Taxonomy" id="3888"/>
    <lineage>
        <taxon>Eukaryota</taxon>
        <taxon>Viridiplantae</taxon>
        <taxon>Streptophyta</taxon>
        <taxon>Embryophyta</taxon>
        <taxon>Tracheophyta</taxon>
        <taxon>Spermatophyta</taxon>
        <taxon>Magnoliopsida</taxon>
        <taxon>eudicotyledons</taxon>
        <taxon>Gunneridae</taxon>
        <taxon>Pentapetalae</taxon>
        <taxon>rosids</taxon>
        <taxon>fabids</taxon>
        <taxon>Fabales</taxon>
        <taxon>Fabaceae</taxon>
        <taxon>Papilionoideae</taxon>
        <taxon>50 kb inversion clade</taxon>
        <taxon>NPAAA clade</taxon>
        <taxon>Hologalegina</taxon>
        <taxon>IRL clade</taxon>
        <taxon>Fabeae</taxon>
        <taxon>Lathyrus</taxon>
    </lineage>
</organism>
<sequence>MLLGLPIEGKAANGKTNYANSICMDLLETDLLDDNSRGQGILLSLLKSYYNSLYLDEHSTEDARIIKTRWSARGMSYNRCPRHCITQYRNLLDHLRPTDFIWRPYLNLDHGHEVNVEDATIWTACTPIIRFTTMEMHNSDHVKLQFGMPQNIPDPPASLGEWHLRKVNDQWNFNPWQSFARSECRKWKHRHDHVLTDAVMPNEEKPSRTYMACFLRNRNRRSGSPPTAENAENSAFCFVLAQEQLSVLR</sequence>
<name>A0A9D4XBJ9_PEA</name>
<dbReference type="PANTHER" id="PTHR46033">
    <property type="entry name" value="PROTEIN MAIN-LIKE 2"/>
    <property type="match status" value="1"/>
</dbReference>
<evidence type="ECO:0000313" key="2">
    <source>
        <dbReference type="EMBL" id="KAI5417167.1"/>
    </source>
</evidence>
<dbReference type="Gramene" id="Psat04G0196500-T1">
    <property type="protein sequence ID" value="KAI5417167.1"/>
    <property type="gene ID" value="KIW84_041965"/>
</dbReference>
<evidence type="ECO:0000259" key="1">
    <source>
        <dbReference type="Pfam" id="PF10536"/>
    </source>
</evidence>
<gene>
    <name evidence="2" type="ORF">KIW84_041965</name>
</gene>
<dbReference type="GO" id="GO:0010073">
    <property type="term" value="P:meristem maintenance"/>
    <property type="evidence" value="ECO:0007669"/>
    <property type="project" value="InterPro"/>
</dbReference>
<evidence type="ECO:0000313" key="3">
    <source>
        <dbReference type="Proteomes" id="UP001058974"/>
    </source>
</evidence>
<dbReference type="Pfam" id="PF10536">
    <property type="entry name" value="PMD"/>
    <property type="match status" value="1"/>
</dbReference>